<comment type="caution">
    <text evidence="2">The sequence shown here is derived from an EMBL/GenBank/DDBJ whole genome shotgun (WGS) entry which is preliminary data.</text>
</comment>
<keyword evidence="3" id="KW-1185">Reference proteome</keyword>
<dbReference type="GO" id="GO:0016853">
    <property type="term" value="F:isomerase activity"/>
    <property type="evidence" value="ECO:0007669"/>
    <property type="project" value="UniProtKB-KW"/>
</dbReference>
<dbReference type="SUPFAM" id="SSF51658">
    <property type="entry name" value="Xylose isomerase-like"/>
    <property type="match status" value="1"/>
</dbReference>
<sequence length="254" mass="29254">MKKMGIGLQMYTLREETDKDFRSVLRKVSELGYEGVEFAGYGDVPAEEMRDLLQELNLKAIGSHVRYHLLQENLEKEIAYLKTIGGHYIICPNIPPEDRKDWQRHFEFFQSVGKEAQKHGLQFAYHNHAFEFENKVEDQLVFDAIYHFLSDSLAKVEMDIGWVQFTGQDPLAYIAKYAGRLPLLHLKDFRYASDGSIDTLELGKGVIRLPEVLQAASNAGVEWLIVEQDQCQNPPLESVSTSMKWLQDNYLIHT</sequence>
<dbReference type="Gene3D" id="3.20.20.150">
    <property type="entry name" value="Divalent-metal-dependent TIM barrel enzymes"/>
    <property type="match status" value="1"/>
</dbReference>
<reference evidence="2 3" key="1">
    <citation type="submission" date="2022-12" db="EMBL/GenBank/DDBJ databases">
        <title>Draft genome sequence of Paenibacillus sp. dW9.</title>
        <authorList>
            <person name="Choi E.-W."/>
            <person name="Kim D.-U."/>
        </authorList>
    </citation>
    <scope>NUCLEOTIDE SEQUENCE [LARGE SCALE GENOMIC DNA]</scope>
    <source>
        <strain evidence="3">dW9</strain>
    </source>
</reference>
<dbReference type="PANTHER" id="PTHR12110">
    <property type="entry name" value="HYDROXYPYRUVATE ISOMERASE"/>
    <property type="match status" value="1"/>
</dbReference>
<evidence type="ECO:0000313" key="3">
    <source>
        <dbReference type="Proteomes" id="UP001527882"/>
    </source>
</evidence>
<protein>
    <submittedName>
        <fullName evidence="2">Sugar phosphate isomerase/epimerase</fullName>
    </submittedName>
</protein>
<evidence type="ECO:0000313" key="2">
    <source>
        <dbReference type="EMBL" id="MCZ8515440.1"/>
    </source>
</evidence>
<dbReference type="InterPro" id="IPR036237">
    <property type="entry name" value="Xyl_isomerase-like_sf"/>
</dbReference>
<keyword evidence="2" id="KW-0413">Isomerase</keyword>
<evidence type="ECO:0000259" key="1">
    <source>
        <dbReference type="Pfam" id="PF01261"/>
    </source>
</evidence>
<dbReference type="Proteomes" id="UP001527882">
    <property type="component" value="Unassembled WGS sequence"/>
</dbReference>
<accession>A0ABT4QFH0</accession>
<proteinExistence type="predicted"/>
<dbReference type="RefSeq" id="WP_269884027.1">
    <property type="nucleotide sequence ID" value="NZ_JAQAGZ010000017.1"/>
</dbReference>
<feature type="domain" description="Xylose isomerase-like TIM barrel" evidence="1">
    <location>
        <begin position="25"/>
        <end position="248"/>
    </location>
</feature>
<name>A0ABT4QFH0_9BACL</name>
<dbReference type="EMBL" id="JAQAGZ010000017">
    <property type="protein sequence ID" value="MCZ8515440.1"/>
    <property type="molecule type" value="Genomic_DNA"/>
</dbReference>
<dbReference type="InterPro" id="IPR050312">
    <property type="entry name" value="IolE/XylAMocC-like"/>
</dbReference>
<gene>
    <name evidence="2" type="ORF">O9H85_24140</name>
</gene>
<dbReference type="Pfam" id="PF01261">
    <property type="entry name" value="AP_endonuc_2"/>
    <property type="match status" value="1"/>
</dbReference>
<dbReference type="InterPro" id="IPR013022">
    <property type="entry name" value="Xyl_isomerase-like_TIM-brl"/>
</dbReference>
<dbReference type="PANTHER" id="PTHR12110:SF41">
    <property type="entry name" value="INOSOSE DEHYDRATASE"/>
    <property type="match status" value="1"/>
</dbReference>
<organism evidence="2 3">
    <name type="scientific">Paenibacillus gyeongsangnamensis</name>
    <dbReference type="NCBI Taxonomy" id="3388067"/>
    <lineage>
        <taxon>Bacteria</taxon>
        <taxon>Bacillati</taxon>
        <taxon>Bacillota</taxon>
        <taxon>Bacilli</taxon>
        <taxon>Bacillales</taxon>
        <taxon>Paenibacillaceae</taxon>
        <taxon>Paenibacillus</taxon>
    </lineage>
</organism>